<gene>
    <name evidence="1" type="ORF">IAA16_02910</name>
</gene>
<reference evidence="1" key="2">
    <citation type="submission" date="2021-04" db="EMBL/GenBank/DDBJ databases">
        <authorList>
            <person name="Gilroy R."/>
        </authorList>
    </citation>
    <scope>NUCLEOTIDE SEQUENCE</scope>
    <source>
        <strain evidence="1">Gambia15-2214</strain>
    </source>
</reference>
<reference evidence="1" key="1">
    <citation type="journal article" date="2021" name="PeerJ">
        <title>Extensive microbial diversity within the chicken gut microbiome revealed by metagenomics and culture.</title>
        <authorList>
            <person name="Gilroy R."/>
            <person name="Ravi A."/>
            <person name="Getino M."/>
            <person name="Pursley I."/>
            <person name="Horton D.L."/>
            <person name="Alikhan N.F."/>
            <person name="Baker D."/>
            <person name="Gharbi K."/>
            <person name="Hall N."/>
            <person name="Watson M."/>
            <person name="Adriaenssens E.M."/>
            <person name="Foster-Nyarko E."/>
            <person name="Jarju S."/>
            <person name="Secka A."/>
            <person name="Antonio M."/>
            <person name="Oren A."/>
            <person name="Chaudhuri R.R."/>
            <person name="La Ragione R."/>
            <person name="Hildebrand F."/>
            <person name="Pallen M.J."/>
        </authorList>
    </citation>
    <scope>NUCLEOTIDE SEQUENCE</scope>
    <source>
        <strain evidence="1">Gambia15-2214</strain>
    </source>
</reference>
<dbReference type="Proteomes" id="UP000823914">
    <property type="component" value="Unassembled WGS sequence"/>
</dbReference>
<dbReference type="EMBL" id="JAHLFV010000065">
    <property type="protein sequence ID" value="MBU3849498.1"/>
    <property type="molecule type" value="Genomic_DNA"/>
</dbReference>
<organism evidence="1 2">
    <name type="scientific">Candidatus Treponema excrementipullorum</name>
    <dbReference type="NCBI Taxonomy" id="2838768"/>
    <lineage>
        <taxon>Bacteria</taxon>
        <taxon>Pseudomonadati</taxon>
        <taxon>Spirochaetota</taxon>
        <taxon>Spirochaetia</taxon>
        <taxon>Spirochaetales</taxon>
        <taxon>Treponemataceae</taxon>
        <taxon>Treponema</taxon>
    </lineage>
</organism>
<evidence type="ECO:0008006" key="3">
    <source>
        <dbReference type="Google" id="ProtNLM"/>
    </source>
</evidence>
<dbReference type="AlphaFoldDB" id="A0A9E2P062"/>
<evidence type="ECO:0000313" key="1">
    <source>
        <dbReference type="EMBL" id="MBU3849498.1"/>
    </source>
</evidence>
<protein>
    <recommendedName>
        <fullName evidence="3">Lipoprotein</fullName>
    </recommendedName>
</protein>
<dbReference type="PROSITE" id="PS51257">
    <property type="entry name" value="PROKAR_LIPOPROTEIN"/>
    <property type="match status" value="1"/>
</dbReference>
<comment type="caution">
    <text evidence="1">The sequence shown here is derived from an EMBL/GenBank/DDBJ whole genome shotgun (WGS) entry which is preliminary data.</text>
</comment>
<name>A0A9E2P062_9SPIR</name>
<sequence length="221" mass="23214">MKNIRLFTAVSLLAVLLVSCGGNSKKVSIELSFDTKGESASNYLNWSAGDLSVKDGFDAATGASKAQTTTLFDAVRYDGTEAKKAAIPGSLRSLVLFPVASYSTAEGDNFTVTENGKQLTITFVHRGTATQITTDANGKFNTTDSFKIASGVADNIGGKFLIKDEFLKEGGNKANMADLDWSKVSLTADTAAPDAAVKYNGELTASMKDGVLSVKGTLKAE</sequence>
<proteinExistence type="predicted"/>
<accession>A0A9E2P062</accession>
<evidence type="ECO:0000313" key="2">
    <source>
        <dbReference type="Proteomes" id="UP000823914"/>
    </source>
</evidence>